<keyword evidence="5" id="KW-0107">Calcium channel</keyword>
<dbReference type="GO" id="GO:0008331">
    <property type="term" value="F:high voltage-gated calcium channel activity"/>
    <property type="evidence" value="ECO:0007669"/>
    <property type="project" value="TreeGrafter"/>
</dbReference>
<comment type="subcellular location">
    <subcellularLocation>
        <location evidence="1">Membrane</location>
        <topology evidence="1">Multi-pass membrane protein</topology>
    </subcellularLocation>
</comment>
<reference evidence="17" key="1">
    <citation type="submission" date="2021-02" db="EMBL/GenBank/DDBJ databases">
        <authorList>
            <person name="Dougan E. K."/>
            <person name="Rhodes N."/>
            <person name="Thang M."/>
            <person name="Chan C."/>
        </authorList>
    </citation>
    <scope>NUCLEOTIDE SEQUENCE</scope>
</reference>
<dbReference type="InterPro" id="IPR011992">
    <property type="entry name" value="EF-hand-dom_pair"/>
</dbReference>
<feature type="transmembrane region" description="Helical" evidence="15">
    <location>
        <begin position="275"/>
        <end position="298"/>
    </location>
</feature>
<feature type="domain" description="EF-hand" evidence="16">
    <location>
        <begin position="329"/>
        <end position="364"/>
    </location>
</feature>
<dbReference type="InterPro" id="IPR050599">
    <property type="entry name" value="VDCC_alpha-1_subunit"/>
</dbReference>
<dbReference type="PROSITE" id="PS00018">
    <property type="entry name" value="EF_HAND_1"/>
    <property type="match status" value="1"/>
</dbReference>
<dbReference type="Pfam" id="PF00520">
    <property type="entry name" value="Ion_trans"/>
    <property type="match status" value="1"/>
</dbReference>
<evidence type="ECO:0000256" key="14">
    <source>
        <dbReference type="SAM" id="MobiDB-lite"/>
    </source>
</evidence>
<keyword evidence="9 15" id="KW-1133">Transmembrane helix</keyword>
<dbReference type="SUPFAM" id="SSF81324">
    <property type="entry name" value="Voltage-gated potassium channels"/>
    <property type="match status" value="1"/>
</dbReference>
<feature type="region of interest" description="Disordered" evidence="14">
    <location>
        <begin position="18"/>
        <end position="50"/>
    </location>
</feature>
<keyword evidence="12" id="KW-0325">Glycoprotein</keyword>
<keyword evidence="13" id="KW-0407">Ion channel</keyword>
<evidence type="ECO:0000256" key="7">
    <source>
        <dbReference type="ARBA" id="ARBA00022837"/>
    </source>
</evidence>
<dbReference type="InterPro" id="IPR002048">
    <property type="entry name" value="EF_hand_dom"/>
</dbReference>
<dbReference type="Gene3D" id="1.10.287.70">
    <property type="match status" value="1"/>
</dbReference>
<keyword evidence="10" id="KW-0406">Ion transport</keyword>
<dbReference type="InterPro" id="IPR027359">
    <property type="entry name" value="Volt_channel_dom_sf"/>
</dbReference>
<evidence type="ECO:0000256" key="9">
    <source>
        <dbReference type="ARBA" id="ARBA00022989"/>
    </source>
</evidence>
<dbReference type="Pfam" id="PF13499">
    <property type="entry name" value="EF-hand_7"/>
    <property type="match status" value="1"/>
</dbReference>
<dbReference type="PANTHER" id="PTHR45628">
    <property type="entry name" value="VOLTAGE-DEPENDENT CALCIUM CHANNEL TYPE A SUBUNIT ALPHA-1"/>
    <property type="match status" value="1"/>
</dbReference>
<sequence>MDSSTMRVRISVIREAAEEEDEAIPDAYGAAKRQNAKAEGGGDFDDEEEDEVDATKFEAVRDKPTPCVDSRPLALFMGAVVVCNSLTIGLELEMDGLAPEVFSAVNNGFLLLYLGELFARLLTHGLRALKDPLTVLDLCLVLMTFLERMASSASMARSLPSIRMLRLLRLVRTFRFMNKSKELLVLLSSGTKAMITLFWVTISVFTINWAAAAATHQIIGKSDAWTGSMDPLVPHDPFAAFNVNEYFGSVTASWLTLFQIMCTSQWANHIGRPIIFVYPWFFVFIYFFIMTTTFGFLMCIVSNIVQDSIEASRAFEKAQAEVEKENRRSAGFRAKKILMMLDTDGNAELDEEEMGRALKHKEFLELLRHLEVPVMDAEGLIRLFDKDNSGKVGFNELVEGITGMGEDIVAKDYTKLALWSGSLMTRTVNLEERLQLIGESVTALKVQLEASFAALNHFIKTRDHTELYYRALKSIRNAPPPMPTSTVEALGLTVKEVIEEHEAEELMNFAQRYVSPKDPHARRRPDGMPRAVHVPPADFALRRAAAVTMMGQGLGPAPFRLEVEQGTRQEEEHRRNISDAYTLGQHTNFQKTRQMSTLKELLGTI</sequence>
<dbReference type="PANTHER" id="PTHR45628:SF7">
    <property type="entry name" value="VOLTAGE-DEPENDENT CALCIUM CHANNEL TYPE A SUBUNIT ALPHA-1"/>
    <property type="match status" value="1"/>
</dbReference>
<dbReference type="InterPro" id="IPR005821">
    <property type="entry name" value="Ion_trans_dom"/>
</dbReference>
<evidence type="ECO:0000256" key="13">
    <source>
        <dbReference type="ARBA" id="ARBA00023303"/>
    </source>
</evidence>
<proteinExistence type="predicted"/>
<evidence type="ECO:0000256" key="11">
    <source>
        <dbReference type="ARBA" id="ARBA00023136"/>
    </source>
</evidence>
<keyword evidence="11 15" id="KW-0472">Membrane</keyword>
<dbReference type="PROSITE" id="PS50222">
    <property type="entry name" value="EF_HAND_2"/>
    <property type="match status" value="2"/>
</dbReference>
<dbReference type="Proteomes" id="UP000654075">
    <property type="component" value="Unassembled WGS sequence"/>
</dbReference>
<accession>A0A813G6M7</accession>
<keyword evidence="8" id="KW-0851">Voltage-gated channel</keyword>
<evidence type="ECO:0000256" key="12">
    <source>
        <dbReference type="ARBA" id="ARBA00023180"/>
    </source>
</evidence>
<evidence type="ECO:0000313" key="17">
    <source>
        <dbReference type="EMBL" id="CAE8620544.1"/>
    </source>
</evidence>
<keyword evidence="18" id="KW-1185">Reference proteome</keyword>
<evidence type="ECO:0000256" key="4">
    <source>
        <dbReference type="ARBA" id="ARBA00022568"/>
    </source>
</evidence>
<evidence type="ECO:0000256" key="5">
    <source>
        <dbReference type="ARBA" id="ARBA00022673"/>
    </source>
</evidence>
<dbReference type="AlphaFoldDB" id="A0A813G6M7"/>
<protein>
    <recommendedName>
        <fullName evidence="16">EF-hand domain-containing protein</fullName>
    </recommendedName>
</protein>
<evidence type="ECO:0000256" key="10">
    <source>
        <dbReference type="ARBA" id="ARBA00023065"/>
    </source>
</evidence>
<name>A0A813G6M7_POLGL</name>
<evidence type="ECO:0000256" key="3">
    <source>
        <dbReference type="ARBA" id="ARBA00022553"/>
    </source>
</evidence>
<keyword evidence="6 15" id="KW-0812">Transmembrane</keyword>
<evidence type="ECO:0000256" key="15">
    <source>
        <dbReference type="SAM" id="Phobius"/>
    </source>
</evidence>
<evidence type="ECO:0000259" key="16">
    <source>
        <dbReference type="PROSITE" id="PS50222"/>
    </source>
</evidence>
<keyword evidence="3" id="KW-0597">Phosphoprotein</keyword>
<dbReference type="SUPFAM" id="SSF47473">
    <property type="entry name" value="EF-hand"/>
    <property type="match status" value="1"/>
</dbReference>
<evidence type="ECO:0000256" key="6">
    <source>
        <dbReference type="ARBA" id="ARBA00022692"/>
    </source>
</evidence>
<gene>
    <name evidence="17" type="ORF">PGLA1383_LOCUS38096</name>
</gene>
<dbReference type="OrthoDB" id="429973at2759"/>
<evidence type="ECO:0000313" key="18">
    <source>
        <dbReference type="Proteomes" id="UP000654075"/>
    </source>
</evidence>
<evidence type="ECO:0000256" key="8">
    <source>
        <dbReference type="ARBA" id="ARBA00022882"/>
    </source>
</evidence>
<dbReference type="InterPro" id="IPR018247">
    <property type="entry name" value="EF_Hand_1_Ca_BS"/>
</dbReference>
<dbReference type="GO" id="GO:0098703">
    <property type="term" value="P:calcium ion import across plasma membrane"/>
    <property type="evidence" value="ECO:0007669"/>
    <property type="project" value="TreeGrafter"/>
</dbReference>
<feature type="transmembrane region" description="Helical" evidence="15">
    <location>
        <begin position="246"/>
        <end position="263"/>
    </location>
</feature>
<comment type="caution">
    <text evidence="17">The sequence shown here is derived from an EMBL/GenBank/DDBJ whole genome shotgun (WGS) entry which is preliminary data.</text>
</comment>
<evidence type="ECO:0000256" key="2">
    <source>
        <dbReference type="ARBA" id="ARBA00022448"/>
    </source>
</evidence>
<feature type="domain" description="EF-hand" evidence="16">
    <location>
        <begin position="372"/>
        <end position="407"/>
    </location>
</feature>
<dbReference type="GO" id="GO:0005509">
    <property type="term" value="F:calcium ion binding"/>
    <property type="evidence" value="ECO:0007669"/>
    <property type="project" value="InterPro"/>
</dbReference>
<organism evidence="17 18">
    <name type="scientific">Polarella glacialis</name>
    <name type="common">Dinoflagellate</name>
    <dbReference type="NCBI Taxonomy" id="89957"/>
    <lineage>
        <taxon>Eukaryota</taxon>
        <taxon>Sar</taxon>
        <taxon>Alveolata</taxon>
        <taxon>Dinophyceae</taxon>
        <taxon>Suessiales</taxon>
        <taxon>Suessiaceae</taxon>
        <taxon>Polarella</taxon>
    </lineage>
</organism>
<dbReference type="Gene3D" id="1.10.238.10">
    <property type="entry name" value="EF-hand"/>
    <property type="match status" value="1"/>
</dbReference>
<dbReference type="EMBL" id="CAJNNV010027506">
    <property type="protein sequence ID" value="CAE8620544.1"/>
    <property type="molecule type" value="Genomic_DNA"/>
</dbReference>
<evidence type="ECO:0000256" key="1">
    <source>
        <dbReference type="ARBA" id="ARBA00004141"/>
    </source>
</evidence>
<keyword evidence="7" id="KW-0106">Calcium</keyword>
<dbReference type="Gene3D" id="1.20.120.350">
    <property type="entry name" value="Voltage-gated potassium channels. Chain C"/>
    <property type="match status" value="1"/>
</dbReference>
<dbReference type="CDD" id="cd00051">
    <property type="entry name" value="EFh"/>
    <property type="match status" value="1"/>
</dbReference>
<keyword evidence="4" id="KW-0109">Calcium transport</keyword>
<keyword evidence="2" id="KW-0813">Transport</keyword>
<dbReference type="GO" id="GO:0005891">
    <property type="term" value="C:voltage-gated calcium channel complex"/>
    <property type="evidence" value="ECO:0007669"/>
    <property type="project" value="TreeGrafter"/>
</dbReference>
<dbReference type="SMART" id="SM00054">
    <property type="entry name" value="EFh"/>
    <property type="match status" value="2"/>
</dbReference>